<organism evidence="1 2">
    <name type="scientific">Caerostris darwini</name>
    <dbReference type="NCBI Taxonomy" id="1538125"/>
    <lineage>
        <taxon>Eukaryota</taxon>
        <taxon>Metazoa</taxon>
        <taxon>Ecdysozoa</taxon>
        <taxon>Arthropoda</taxon>
        <taxon>Chelicerata</taxon>
        <taxon>Arachnida</taxon>
        <taxon>Araneae</taxon>
        <taxon>Araneomorphae</taxon>
        <taxon>Entelegynae</taxon>
        <taxon>Araneoidea</taxon>
        <taxon>Araneidae</taxon>
        <taxon>Caerostris</taxon>
    </lineage>
</organism>
<gene>
    <name evidence="1" type="ORF">CDAR_506101</name>
</gene>
<proteinExistence type="predicted"/>
<evidence type="ECO:0000313" key="1">
    <source>
        <dbReference type="EMBL" id="GIY82123.1"/>
    </source>
</evidence>
<dbReference type="AlphaFoldDB" id="A0AAV4WIK4"/>
<name>A0AAV4WIK4_9ARAC</name>
<keyword evidence="2" id="KW-1185">Reference proteome</keyword>
<comment type="caution">
    <text evidence="1">The sequence shown here is derived from an EMBL/GenBank/DDBJ whole genome shotgun (WGS) entry which is preliminary data.</text>
</comment>
<reference evidence="1 2" key="1">
    <citation type="submission" date="2021-06" db="EMBL/GenBank/DDBJ databases">
        <title>Caerostris darwini draft genome.</title>
        <authorList>
            <person name="Kono N."/>
            <person name="Arakawa K."/>
        </authorList>
    </citation>
    <scope>NUCLEOTIDE SEQUENCE [LARGE SCALE GENOMIC DNA]</scope>
</reference>
<sequence>MQIDRDYHRPDWTLDELHPRNFLDEVPMGPLHVLPWMSWGDRLQIAQWIIKVSIRLAELDSSNHWIGCNPSSPITSCQCFWLRSSRRGVGRTAIPESGNAR</sequence>
<dbReference type="Proteomes" id="UP001054837">
    <property type="component" value="Unassembled WGS sequence"/>
</dbReference>
<dbReference type="EMBL" id="BPLQ01014688">
    <property type="protein sequence ID" value="GIY82123.1"/>
    <property type="molecule type" value="Genomic_DNA"/>
</dbReference>
<accession>A0AAV4WIK4</accession>
<protein>
    <submittedName>
        <fullName evidence="1">Uncharacterized protein</fullName>
    </submittedName>
</protein>
<evidence type="ECO:0000313" key="2">
    <source>
        <dbReference type="Proteomes" id="UP001054837"/>
    </source>
</evidence>